<dbReference type="Pfam" id="PF13895">
    <property type="entry name" value="Ig_2"/>
    <property type="match status" value="1"/>
</dbReference>
<evidence type="ECO:0000313" key="3">
    <source>
        <dbReference type="Ensembl" id="ENSCVAP00000001795.1"/>
    </source>
</evidence>
<evidence type="ECO:0000256" key="1">
    <source>
        <dbReference type="SAM" id="Phobius"/>
    </source>
</evidence>
<feature type="domain" description="Ig-like" evidence="2">
    <location>
        <begin position="209"/>
        <end position="290"/>
    </location>
</feature>
<dbReference type="InterPro" id="IPR003599">
    <property type="entry name" value="Ig_sub"/>
</dbReference>
<dbReference type="Gene3D" id="2.60.40.10">
    <property type="entry name" value="Immunoglobulins"/>
    <property type="match status" value="2"/>
</dbReference>
<keyword evidence="1" id="KW-0812">Transmembrane</keyword>
<keyword evidence="4" id="KW-1185">Reference proteome</keyword>
<dbReference type="Ensembl" id="ENSCVAT00000012812.1">
    <property type="protein sequence ID" value="ENSCVAP00000001795.1"/>
    <property type="gene ID" value="ENSCVAG00000002815.1"/>
</dbReference>
<organism evidence="3 4">
    <name type="scientific">Cyprinodon variegatus</name>
    <name type="common">Sheepshead minnow</name>
    <dbReference type="NCBI Taxonomy" id="28743"/>
    <lineage>
        <taxon>Eukaryota</taxon>
        <taxon>Metazoa</taxon>
        <taxon>Chordata</taxon>
        <taxon>Craniata</taxon>
        <taxon>Vertebrata</taxon>
        <taxon>Euteleostomi</taxon>
        <taxon>Actinopterygii</taxon>
        <taxon>Neopterygii</taxon>
        <taxon>Teleostei</taxon>
        <taxon>Neoteleostei</taxon>
        <taxon>Acanthomorphata</taxon>
        <taxon>Ovalentaria</taxon>
        <taxon>Atherinomorphae</taxon>
        <taxon>Cyprinodontiformes</taxon>
        <taxon>Cyprinodontidae</taxon>
        <taxon>Cyprinodon</taxon>
    </lineage>
</organism>
<protein>
    <recommendedName>
        <fullName evidence="2">Ig-like domain-containing protein</fullName>
    </recommendedName>
</protein>
<dbReference type="PROSITE" id="PS50835">
    <property type="entry name" value="IG_LIKE"/>
    <property type="match status" value="1"/>
</dbReference>
<dbReference type="PANTHER" id="PTHR46013">
    <property type="entry name" value="VASCULAR CELL ADHESION MOLECULE 1"/>
    <property type="match status" value="1"/>
</dbReference>
<dbReference type="AlphaFoldDB" id="A0A3Q2FEN0"/>
<dbReference type="InterPro" id="IPR013783">
    <property type="entry name" value="Ig-like_fold"/>
</dbReference>
<dbReference type="InterPro" id="IPR003598">
    <property type="entry name" value="Ig_sub2"/>
</dbReference>
<evidence type="ECO:0000259" key="2">
    <source>
        <dbReference type="PROSITE" id="PS50835"/>
    </source>
</evidence>
<dbReference type="SMART" id="SM00409">
    <property type="entry name" value="IG"/>
    <property type="match status" value="2"/>
</dbReference>
<dbReference type="InterPro" id="IPR036179">
    <property type="entry name" value="Ig-like_dom_sf"/>
</dbReference>
<dbReference type="PANTHER" id="PTHR46013:SF4">
    <property type="entry name" value="B-CELL RECEPTOR CD22-RELATED"/>
    <property type="match status" value="1"/>
</dbReference>
<keyword evidence="1" id="KW-0472">Membrane</keyword>
<sequence length="356" mass="40552">YIYIFIFLFIFFIYLFIYFHVGWCVTYSPSQICAIKGSTVDLQCNFTYPSKIDNIVTVVESIKWFTKGTATAPIDLKNDPDYAGRVEYGTGCTVRIRNIGEADSAFYKIRFKTNHKHGIYTGVPGVKLSVSGLKLNVIKSERRNNHNWTKMKCKSSCLPDQHPYIWIKNGQEILAESSSVFSYEFRDKEHISCAAKGYEKFPSPSVYVPKLPVVSLIPSGEIKEGMSLTLTCSSDANPAANYSWFNKNEKWPQYSIQNLTIANIGQQHSGLYYCEAINKRGSHKSAIHVTVFASKLDKAPVKGHFLYFMRFYILPKAIFNKLKKVSGTDFNASTLHLPPSDNNFVWFFLNILCYII</sequence>
<keyword evidence="1" id="KW-1133">Transmembrane helix</keyword>
<name>A0A3Q2FEN0_CYPVA</name>
<accession>A0A3Q2FEN0</accession>
<proteinExistence type="predicted"/>
<dbReference type="Proteomes" id="UP000265020">
    <property type="component" value="Unassembled WGS sequence"/>
</dbReference>
<reference evidence="3" key="1">
    <citation type="submission" date="2025-08" db="UniProtKB">
        <authorList>
            <consortium name="Ensembl"/>
        </authorList>
    </citation>
    <scope>IDENTIFICATION</scope>
</reference>
<reference evidence="3" key="2">
    <citation type="submission" date="2025-09" db="UniProtKB">
        <authorList>
            <consortium name="Ensembl"/>
        </authorList>
    </citation>
    <scope>IDENTIFICATION</scope>
</reference>
<feature type="transmembrane region" description="Helical" evidence="1">
    <location>
        <begin position="5"/>
        <end position="23"/>
    </location>
</feature>
<dbReference type="OMA" id="KEHISCA"/>
<evidence type="ECO:0000313" key="4">
    <source>
        <dbReference type="Proteomes" id="UP000265020"/>
    </source>
</evidence>
<dbReference type="InterPro" id="IPR007110">
    <property type="entry name" value="Ig-like_dom"/>
</dbReference>
<dbReference type="SUPFAM" id="SSF48726">
    <property type="entry name" value="Immunoglobulin"/>
    <property type="match status" value="2"/>
</dbReference>
<dbReference type="GeneTree" id="ENSGT01010000222294"/>
<dbReference type="SMART" id="SM00408">
    <property type="entry name" value="IGc2"/>
    <property type="match status" value="1"/>
</dbReference>